<feature type="transmembrane region" description="Helical" evidence="8">
    <location>
        <begin position="289"/>
        <end position="310"/>
    </location>
</feature>
<dbReference type="PANTHER" id="PTHR46187:SF1">
    <property type="entry name" value="ALKALINE PHYTOCERAMIDASE"/>
    <property type="match status" value="1"/>
</dbReference>
<comment type="subcellular location">
    <subcellularLocation>
        <location evidence="1">Membrane</location>
        <topology evidence="1">Multi-pass membrane protein</topology>
    </subcellularLocation>
</comment>
<feature type="transmembrane region" description="Helical" evidence="8">
    <location>
        <begin position="242"/>
        <end position="262"/>
    </location>
</feature>
<dbReference type="GO" id="GO:0016787">
    <property type="term" value="F:hydrolase activity"/>
    <property type="evidence" value="ECO:0007669"/>
    <property type="project" value="UniProtKB-KW"/>
</dbReference>
<comment type="similarity">
    <text evidence="2">Belongs to the alkaline ceramidase family.</text>
</comment>
<accession>A0AAJ8E1G3</accession>
<feature type="binding site" evidence="7">
    <location>
        <position position="146"/>
    </location>
    <ligand>
        <name>Zn(2+)</name>
        <dbReference type="ChEBI" id="CHEBI:29105"/>
        <note>catalytic</note>
    </ligand>
</feature>
<dbReference type="GeneID" id="4978124"/>
<keyword evidence="7" id="KW-0479">Metal-binding</keyword>
<feature type="binding site" evidence="7">
    <location>
        <position position="292"/>
    </location>
    <ligand>
        <name>Zn(2+)</name>
        <dbReference type="ChEBI" id="CHEBI:29105"/>
        <note>catalytic</note>
    </ligand>
</feature>
<dbReference type="AlphaFoldDB" id="A0AAJ8E1G3"/>
<dbReference type="GO" id="GO:0046872">
    <property type="term" value="F:metal ion binding"/>
    <property type="evidence" value="ECO:0007669"/>
    <property type="project" value="UniProtKB-KW"/>
</dbReference>
<evidence type="ECO:0000256" key="3">
    <source>
        <dbReference type="ARBA" id="ARBA00022692"/>
    </source>
</evidence>
<feature type="transmembrane region" description="Helical" evidence="8">
    <location>
        <begin position="206"/>
        <end position="222"/>
    </location>
</feature>
<evidence type="ECO:0000256" key="4">
    <source>
        <dbReference type="ARBA" id="ARBA00022801"/>
    </source>
</evidence>
<feature type="binding site" evidence="7">
    <location>
        <position position="288"/>
    </location>
    <ligand>
        <name>Zn(2+)</name>
        <dbReference type="ChEBI" id="CHEBI:29105"/>
        <note>catalytic</note>
    </ligand>
</feature>
<dbReference type="InterPro" id="IPR008901">
    <property type="entry name" value="ACER"/>
</dbReference>
<reference evidence="9" key="1">
    <citation type="submission" date="2025-02" db="EMBL/GenBank/DDBJ databases">
        <authorList>
            <consortium name="NCBI Genome Project"/>
        </authorList>
    </citation>
    <scope>NUCLEOTIDE SEQUENCE</scope>
</reference>
<keyword evidence="5 8" id="KW-1133">Transmembrane helix</keyword>
<dbReference type="VEuPathDB" id="FungiDB:An01g06800"/>
<comment type="cofactor">
    <cofactor evidence="7">
        <name>Zn(2+)</name>
        <dbReference type="ChEBI" id="CHEBI:29105"/>
    </cofactor>
</comment>
<evidence type="ECO:0000256" key="6">
    <source>
        <dbReference type="ARBA" id="ARBA00023136"/>
    </source>
</evidence>
<evidence type="ECO:0000256" key="1">
    <source>
        <dbReference type="ARBA" id="ARBA00004141"/>
    </source>
</evidence>
<evidence type="ECO:0008006" key="10">
    <source>
        <dbReference type="Google" id="ProtNLM"/>
    </source>
</evidence>
<keyword evidence="7" id="KW-0862">Zinc</keyword>
<reference evidence="9" key="2">
    <citation type="submission" date="2025-08" db="UniProtKB">
        <authorList>
            <consortium name="RefSeq"/>
        </authorList>
    </citation>
    <scope>IDENTIFICATION</scope>
</reference>
<protein>
    <recommendedName>
        <fullName evidence="10">Alkaline ceramidase family protein</fullName>
    </recommendedName>
</protein>
<dbReference type="RefSeq" id="XP_059603201.1">
    <property type="nucleotide sequence ID" value="XM_059748934.1"/>
</dbReference>
<evidence type="ECO:0000313" key="9">
    <source>
        <dbReference type="RefSeq" id="XP_059603201.1"/>
    </source>
</evidence>
<dbReference type="Pfam" id="PF05875">
    <property type="entry name" value="Ceramidase"/>
    <property type="match status" value="1"/>
</dbReference>
<dbReference type="GO" id="GO:0006665">
    <property type="term" value="P:sphingolipid metabolic process"/>
    <property type="evidence" value="ECO:0007669"/>
    <property type="project" value="UniProtKB-ARBA"/>
</dbReference>
<sequence length="350" mass="39021">MDYRNRNSNETEAGIASGPTHRSAIRLLLRVHNPSNKDFPYYGLTKSLLGPIYFTCQVSIKVMNQVQANVSKFLRGDTLPSLSTLLPISCTVCRDLPLLQINLINNPVFYAIYGIRHLHRQPNKDVFRALPYWGLMGVGIASAAFHMNLKYHTQMMDDVSMLLTTTPVLHRVMTVNTSRRTSTILAILLSAALLGLVVVHVLTDELILHSVSFVVSVTIIGVRTMQLTTTRTPKNSLARRQIWGMVRFGAAIFELGFLVWVVDGWVCGWLRSSRAAIGLPWAFLLELHGWWHICTGIGAYIFIAVIDHLVSGEDVEAIEYSFAWPAPWASRSIFAGKGSAVGVRSELKTE</sequence>
<keyword evidence="4" id="KW-0378">Hydrolase</keyword>
<dbReference type="GO" id="GO:0016020">
    <property type="term" value="C:membrane"/>
    <property type="evidence" value="ECO:0007669"/>
    <property type="project" value="UniProtKB-SubCell"/>
</dbReference>
<evidence type="ECO:0000256" key="8">
    <source>
        <dbReference type="SAM" id="Phobius"/>
    </source>
</evidence>
<keyword evidence="6 8" id="KW-0472">Membrane</keyword>
<name>A0AAJ8E1G3_ASPNG</name>
<organism evidence="9">
    <name type="scientific">Aspergillus niger</name>
    <dbReference type="NCBI Taxonomy" id="5061"/>
    <lineage>
        <taxon>Eukaryota</taxon>
        <taxon>Fungi</taxon>
        <taxon>Dikarya</taxon>
        <taxon>Ascomycota</taxon>
        <taxon>Pezizomycotina</taxon>
        <taxon>Eurotiomycetes</taxon>
        <taxon>Eurotiomycetidae</taxon>
        <taxon>Eurotiales</taxon>
        <taxon>Aspergillaceae</taxon>
        <taxon>Aspergillus</taxon>
        <taxon>Aspergillus subgen. Circumdati</taxon>
    </lineage>
</organism>
<feature type="transmembrane region" description="Helical" evidence="8">
    <location>
        <begin position="130"/>
        <end position="149"/>
    </location>
</feature>
<evidence type="ECO:0000256" key="2">
    <source>
        <dbReference type="ARBA" id="ARBA00009780"/>
    </source>
</evidence>
<keyword evidence="3 8" id="KW-0812">Transmembrane</keyword>
<evidence type="ECO:0000256" key="7">
    <source>
        <dbReference type="PIRSR" id="PIRSR608901-2"/>
    </source>
</evidence>
<dbReference type="PANTHER" id="PTHR46187">
    <property type="entry name" value="ALKALINE CERAMIDASE 3"/>
    <property type="match status" value="1"/>
</dbReference>
<evidence type="ECO:0000256" key="5">
    <source>
        <dbReference type="ARBA" id="ARBA00022989"/>
    </source>
</evidence>
<proteinExistence type="inferred from homology"/>
<gene>
    <name evidence="9" type="ORF">An01g06800</name>
</gene>
<dbReference type="KEGG" id="ang:An01g06800"/>
<feature type="transmembrane region" description="Helical" evidence="8">
    <location>
        <begin position="181"/>
        <end position="200"/>
    </location>
</feature>